<keyword evidence="3" id="KW-1185">Reference proteome</keyword>
<evidence type="ECO:0000259" key="1">
    <source>
        <dbReference type="PROSITE" id="PS51186"/>
    </source>
</evidence>
<dbReference type="Proteomes" id="UP000199488">
    <property type="component" value="Unassembled WGS sequence"/>
</dbReference>
<gene>
    <name evidence="2" type="ORF">SAMN05421781_1854</name>
</gene>
<dbReference type="InterPro" id="IPR017255">
    <property type="entry name" value="AcTrfase_GNAT_prd"/>
</dbReference>
<dbReference type="PANTHER" id="PTHR43072">
    <property type="entry name" value="N-ACETYLTRANSFERASE"/>
    <property type="match status" value="1"/>
</dbReference>
<evidence type="ECO:0000313" key="3">
    <source>
        <dbReference type="Proteomes" id="UP000199488"/>
    </source>
</evidence>
<accession>A0A1H2URH8</accession>
<dbReference type="InterPro" id="IPR016181">
    <property type="entry name" value="Acyl_CoA_acyltransferase"/>
</dbReference>
<dbReference type="Gene3D" id="3.40.630.30">
    <property type="match status" value="1"/>
</dbReference>
<dbReference type="STRING" id="1122204.SAMN05421781_1854"/>
<dbReference type="EMBL" id="FNNC01000003">
    <property type="protein sequence ID" value="SDW58733.1"/>
    <property type="molecule type" value="Genomic_DNA"/>
</dbReference>
<proteinExistence type="predicted"/>
<dbReference type="PROSITE" id="PS51186">
    <property type="entry name" value="GNAT"/>
    <property type="match status" value="1"/>
</dbReference>
<sequence>MHIRKAQTKDYYTVKQVINEWWGGRDMDGKLPKFLFDHFQETSFIAEVNGRMTGFLVGFLSQTREEEAYIHFVGVHPDNRGEGVAESLYEAFFDCALDEGRRLARAVTSPGNEGSVAFHQSMGFNLVAGDKTENGLPVHTDYDGEEQNRILFEKQL</sequence>
<organism evidence="2 3">
    <name type="scientific">Marinococcus luteus</name>
    <dbReference type="NCBI Taxonomy" id="1122204"/>
    <lineage>
        <taxon>Bacteria</taxon>
        <taxon>Bacillati</taxon>
        <taxon>Bacillota</taxon>
        <taxon>Bacilli</taxon>
        <taxon>Bacillales</taxon>
        <taxon>Bacillaceae</taxon>
        <taxon>Marinococcus</taxon>
    </lineage>
</organism>
<dbReference type="GO" id="GO:0016747">
    <property type="term" value="F:acyltransferase activity, transferring groups other than amino-acyl groups"/>
    <property type="evidence" value="ECO:0007669"/>
    <property type="project" value="InterPro"/>
</dbReference>
<dbReference type="OrthoDB" id="8593648at2"/>
<dbReference type="PIRSF" id="PIRSF037663">
    <property type="entry name" value="Acetyltransf_GNAT_prd"/>
    <property type="match status" value="1"/>
</dbReference>
<dbReference type="InterPro" id="IPR000182">
    <property type="entry name" value="GNAT_dom"/>
</dbReference>
<protein>
    <recommendedName>
        <fullName evidence="1">N-acetyltransferase domain-containing protein</fullName>
    </recommendedName>
</protein>
<dbReference type="RefSeq" id="WP_091614100.1">
    <property type="nucleotide sequence ID" value="NZ_FNNC01000003.1"/>
</dbReference>
<dbReference type="Pfam" id="PF00583">
    <property type="entry name" value="Acetyltransf_1"/>
    <property type="match status" value="1"/>
</dbReference>
<evidence type="ECO:0000313" key="2">
    <source>
        <dbReference type="EMBL" id="SDW58733.1"/>
    </source>
</evidence>
<dbReference type="SUPFAM" id="SSF55729">
    <property type="entry name" value="Acyl-CoA N-acyltransferases (Nat)"/>
    <property type="match status" value="1"/>
</dbReference>
<name>A0A1H2URH8_9BACI</name>
<feature type="domain" description="N-acetyltransferase" evidence="1">
    <location>
        <begin position="1"/>
        <end position="156"/>
    </location>
</feature>
<reference evidence="2 3" key="1">
    <citation type="submission" date="2016-10" db="EMBL/GenBank/DDBJ databases">
        <authorList>
            <person name="de Groot N.N."/>
        </authorList>
    </citation>
    <scope>NUCLEOTIDE SEQUENCE [LARGE SCALE GENOMIC DNA]</scope>
    <source>
        <strain evidence="2 3">DSM 23126</strain>
    </source>
</reference>
<dbReference type="FunFam" id="3.40.630.30:FF:000133">
    <property type="entry name" value="Acetyltransferase, GNAT family"/>
    <property type="match status" value="1"/>
</dbReference>
<dbReference type="AlphaFoldDB" id="A0A1H2URH8"/>
<dbReference type="CDD" id="cd04301">
    <property type="entry name" value="NAT_SF"/>
    <property type="match status" value="1"/>
</dbReference>
<dbReference type="PANTHER" id="PTHR43072:SF36">
    <property type="entry name" value="RIBOSOMAL-PROTEIN-ALANINE ACETYLTRANSFERASE"/>
    <property type="match status" value="1"/>
</dbReference>